<evidence type="ECO:0000313" key="2">
    <source>
        <dbReference type="Proteomes" id="UP001215598"/>
    </source>
</evidence>
<dbReference type="AlphaFoldDB" id="A0AAD7HVJ4"/>
<reference evidence="1" key="1">
    <citation type="submission" date="2023-03" db="EMBL/GenBank/DDBJ databases">
        <title>Massive genome expansion in bonnet fungi (Mycena s.s.) driven by repeated elements and novel gene families across ecological guilds.</title>
        <authorList>
            <consortium name="Lawrence Berkeley National Laboratory"/>
            <person name="Harder C.B."/>
            <person name="Miyauchi S."/>
            <person name="Viragh M."/>
            <person name="Kuo A."/>
            <person name="Thoen E."/>
            <person name="Andreopoulos B."/>
            <person name="Lu D."/>
            <person name="Skrede I."/>
            <person name="Drula E."/>
            <person name="Henrissat B."/>
            <person name="Morin E."/>
            <person name="Kohler A."/>
            <person name="Barry K."/>
            <person name="LaButti K."/>
            <person name="Morin E."/>
            <person name="Salamov A."/>
            <person name="Lipzen A."/>
            <person name="Mereny Z."/>
            <person name="Hegedus B."/>
            <person name="Baldrian P."/>
            <person name="Stursova M."/>
            <person name="Weitz H."/>
            <person name="Taylor A."/>
            <person name="Grigoriev I.V."/>
            <person name="Nagy L.G."/>
            <person name="Martin F."/>
            <person name="Kauserud H."/>
        </authorList>
    </citation>
    <scope>NUCLEOTIDE SEQUENCE</scope>
    <source>
        <strain evidence="1">CBHHK182m</strain>
    </source>
</reference>
<gene>
    <name evidence="1" type="ORF">B0H16DRAFT_1734321</name>
</gene>
<sequence length="177" mass="19411">MSPSAPMHPIPVLVERPQIQLPAAPGKKTGDVVKGDIVSISIATQTIVTIFGVVTADWSQKVKAELLDPTTLDSQAIITLDGQSRESLLVDSTSNKTITWGPFDKEMSVELTFYHKKDTVWTLSNIKYNKMKEFVADDLKTAISLIPVDDGGHGLQDYQNTTLNVSRTNTLLAPLKF</sequence>
<name>A0AAD7HVJ4_9AGAR</name>
<dbReference type="EMBL" id="JARKIB010000167">
    <property type="protein sequence ID" value="KAJ7729161.1"/>
    <property type="molecule type" value="Genomic_DNA"/>
</dbReference>
<organism evidence="1 2">
    <name type="scientific">Mycena metata</name>
    <dbReference type="NCBI Taxonomy" id="1033252"/>
    <lineage>
        <taxon>Eukaryota</taxon>
        <taxon>Fungi</taxon>
        <taxon>Dikarya</taxon>
        <taxon>Basidiomycota</taxon>
        <taxon>Agaricomycotina</taxon>
        <taxon>Agaricomycetes</taxon>
        <taxon>Agaricomycetidae</taxon>
        <taxon>Agaricales</taxon>
        <taxon>Marasmiineae</taxon>
        <taxon>Mycenaceae</taxon>
        <taxon>Mycena</taxon>
    </lineage>
</organism>
<evidence type="ECO:0000313" key="1">
    <source>
        <dbReference type="EMBL" id="KAJ7729161.1"/>
    </source>
</evidence>
<comment type="caution">
    <text evidence="1">The sequence shown here is derived from an EMBL/GenBank/DDBJ whole genome shotgun (WGS) entry which is preliminary data.</text>
</comment>
<proteinExistence type="predicted"/>
<protein>
    <submittedName>
        <fullName evidence="1">Uncharacterized protein</fullName>
    </submittedName>
</protein>
<dbReference type="Proteomes" id="UP001215598">
    <property type="component" value="Unassembled WGS sequence"/>
</dbReference>
<accession>A0AAD7HVJ4</accession>
<keyword evidence="2" id="KW-1185">Reference proteome</keyword>